<dbReference type="STRING" id="29354.IO98_00205"/>
<dbReference type="Proteomes" id="UP000028525">
    <property type="component" value="Unassembled WGS sequence"/>
</dbReference>
<organism evidence="5 6">
    <name type="scientific">Lacrimispora celerecrescens</name>
    <dbReference type="NCBI Taxonomy" id="29354"/>
    <lineage>
        <taxon>Bacteria</taxon>
        <taxon>Bacillati</taxon>
        <taxon>Bacillota</taxon>
        <taxon>Clostridia</taxon>
        <taxon>Lachnospirales</taxon>
        <taxon>Lachnospiraceae</taxon>
        <taxon>Lacrimispora</taxon>
    </lineage>
</organism>
<comment type="similarity">
    <text evidence="2">Belongs to the glycosyl hydrolase 88 family.</text>
</comment>
<feature type="binding site" evidence="4">
    <location>
        <position position="240"/>
    </location>
    <ligand>
        <name>substrate</name>
    </ligand>
</feature>
<evidence type="ECO:0000256" key="2">
    <source>
        <dbReference type="ARBA" id="ARBA00038358"/>
    </source>
</evidence>
<feature type="binding site" evidence="4">
    <location>
        <position position="164"/>
    </location>
    <ligand>
        <name>substrate</name>
    </ligand>
</feature>
<comment type="caution">
    <text evidence="5">The sequence shown here is derived from an EMBL/GenBank/DDBJ whole genome shotgun (WGS) entry which is preliminary data.</text>
</comment>
<sequence length="384" mass="44030">MKKEVLRMEAWLEQLYKKIEGKIEAECKRIGGRIPYWTKDGIYAEDYAVKDIYWWTNGFWPGILWKMYYATGKEEYKRHAQEAEKTLDGALHGFMGLHHDTGFMWLHSAVADYRLTGSEESRVRGLMAANILAGRYNPAGSYIRAWNQECVKEGEDCTGWIIVDSMMNIPLLYWASKELKDPRFYNIAKNHADTIMRTLVREDGSCGHIACLNPDTGELERILTGQGYSNTSSWSRGQSWILYGFALSYRHTGNAAYLETAKRTAHYFISNITLTEYIPLCDFRQPDQPAYLDASAGLCAACGLLEIAEHVEEGEKALYRKHGERIVKAISEVCCNWDPNVDSIVQQCKVDYHGSGNRQTDLIYADYFLVEAVLRLLNKDFLIW</sequence>
<dbReference type="PANTHER" id="PTHR36845:SF1">
    <property type="entry name" value="HYDROLASE, PUTATIVE (AFU_ORTHOLOGUE AFUA_7G05090)-RELATED"/>
    <property type="match status" value="1"/>
</dbReference>
<feature type="binding site" evidence="4">
    <location>
        <position position="236"/>
    </location>
    <ligand>
        <name>substrate</name>
    </ligand>
</feature>
<dbReference type="Gene3D" id="1.50.10.10">
    <property type="match status" value="1"/>
</dbReference>
<dbReference type="GO" id="GO:0000272">
    <property type="term" value="P:polysaccharide catabolic process"/>
    <property type="evidence" value="ECO:0007669"/>
    <property type="project" value="TreeGrafter"/>
</dbReference>
<feature type="active site" description="Proton donor" evidence="3">
    <location>
        <position position="164"/>
    </location>
</feature>
<feature type="binding site" evidence="4">
    <location>
        <position position="100"/>
    </location>
    <ligand>
        <name>substrate</name>
    </ligand>
</feature>
<dbReference type="EMBL" id="JPME01000002">
    <property type="protein sequence ID" value="KEZ91643.1"/>
    <property type="molecule type" value="Genomic_DNA"/>
</dbReference>
<evidence type="ECO:0000256" key="3">
    <source>
        <dbReference type="PIRSR" id="PIRSR610905-1"/>
    </source>
</evidence>
<keyword evidence="1 5" id="KW-0378">Hydrolase</keyword>
<evidence type="ECO:0000313" key="6">
    <source>
        <dbReference type="Proteomes" id="UP000028525"/>
    </source>
</evidence>
<protein>
    <submittedName>
        <fullName evidence="5">Glycosyl hydrolase family 88</fullName>
    </submittedName>
</protein>
<keyword evidence="6" id="KW-1185">Reference proteome</keyword>
<feature type="active site" description="Nucleophile" evidence="3">
    <location>
        <position position="100"/>
    </location>
</feature>
<feature type="binding site" evidence="4">
    <location>
        <position position="224"/>
    </location>
    <ligand>
        <name>substrate</name>
    </ligand>
</feature>
<name>A0A084JRQ9_9FIRM</name>
<dbReference type="InterPro" id="IPR052369">
    <property type="entry name" value="UG_Glycosaminoglycan_Hydrolase"/>
</dbReference>
<evidence type="ECO:0000256" key="1">
    <source>
        <dbReference type="ARBA" id="ARBA00022801"/>
    </source>
</evidence>
<accession>A0A084JRQ9</accession>
<gene>
    <name evidence="5" type="ORF">IO98_00205</name>
</gene>
<dbReference type="AlphaFoldDB" id="A0A084JRQ9"/>
<evidence type="ECO:0000256" key="4">
    <source>
        <dbReference type="PIRSR" id="PIRSR610905-2"/>
    </source>
</evidence>
<dbReference type="Pfam" id="PF07470">
    <property type="entry name" value="Glyco_hydro_88"/>
    <property type="match status" value="1"/>
</dbReference>
<dbReference type="SUPFAM" id="SSF48208">
    <property type="entry name" value="Six-hairpin glycosidases"/>
    <property type="match status" value="1"/>
</dbReference>
<dbReference type="InterPro" id="IPR010905">
    <property type="entry name" value="Glyco_hydro_88"/>
</dbReference>
<evidence type="ECO:0000313" key="5">
    <source>
        <dbReference type="EMBL" id="KEZ91643.1"/>
    </source>
</evidence>
<dbReference type="InterPro" id="IPR008928">
    <property type="entry name" value="6-hairpin_glycosidase_sf"/>
</dbReference>
<proteinExistence type="inferred from homology"/>
<dbReference type="GO" id="GO:0052757">
    <property type="term" value="F:chondroitin hydrolase activity"/>
    <property type="evidence" value="ECO:0007669"/>
    <property type="project" value="TreeGrafter"/>
</dbReference>
<dbReference type="PANTHER" id="PTHR36845">
    <property type="entry name" value="HYDROLASE, PUTATIVE (AFU_ORTHOLOGUE AFUA_7G05090)-RELATED"/>
    <property type="match status" value="1"/>
</dbReference>
<dbReference type="InterPro" id="IPR012341">
    <property type="entry name" value="6hp_glycosidase-like_sf"/>
</dbReference>
<reference evidence="5 6" key="1">
    <citation type="submission" date="2014-07" db="EMBL/GenBank/DDBJ databases">
        <title>Draft genome of Clostridium celerecrescens 152B isolated from sediments associated with methane hydrate from Krishna Godavari basin.</title>
        <authorList>
            <person name="Honkalas V.S."/>
            <person name="Dabir A.P."/>
            <person name="Arora P."/>
            <person name="Dhakephalkar P.K."/>
        </authorList>
    </citation>
    <scope>NUCLEOTIDE SEQUENCE [LARGE SCALE GENOMIC DNA]</scope>
    <source>
        <strain evidence="5 6">152B</strain>
    </source>
</reference>